<evidence type="ECO:0000313" key="1">
    <source>
        <dbReference type="EMBL" id="GLQ07521.1"/>
    </source>
</evidence>
<protein>
    <submittedName>
        <fullName evidence="1">Uncharacterized protein</fullName>
    </submittedName>
</protein>
<evidence type="ECO:0000313" key="2">
    <source>
        <dbReference type="Proteomes" id="UP001161409"/>
    </source>
</evidence>
<organism evidence="1 2">
    <name type="scientific">Sneathiella chinensis</name>
    <dbReference type="NCBI Taxonomy" id="349750"/>
    <lineage>
        <taxon>Bacteria</taxon>
        <taxon>Pseudomonadati</taxon>
        <taxon>Pseudomonadota</taxon>
        <taxon>Alphaproteobacteria</taxon>
        <taxon>Sneathiellales</taxon>
        <taxon>Sneathiellaceae</taxon>
        <taxon>Sneathiella</taxon>
    </lineage>
</organism>
<keyword evidence="2" id="KW-1185">Reference proteome</keyword>
<proteinExistence type="predicted"/>
<comment type="caution">
    <text evidence="1">The sequence shown here is derived from an EMBL/GenBank/DDBJ whole genome shotgun (WGS) entry which is preliminary data.</text>
</comment>
<accession>A0ABQ5U7Y6</accession>
<dbReference type="Proteomes" id="UP001161409">
    <property type="component" value="Unassembled WGS sequence"/>
</dbReference>
<dbReference type="EMBL" id="BSNF01000008">
    <property type="protein sequence ID" value="GLQ07521.1"/>
    <property type="molecule type" value="Genomic_DNA"/>
</dbReference>
<reference evidence="1" key="2">
    <citation type="submission" date="2023-01" db="EMBL/GenBank/DDBJ databases">
        <title>Draft genome sequence of Sneathiella chinensis strain NBRC 103408.</title>
        <authorList>
            <person name="Sun Q."/>
            <person name="Mori K."/>
        </authorList>
    </citation>
    <scope>NUCLEOTIDE SEQUENCE</scope>
    <source>
        <strain evidence="1">NBRC 103408</strain>
    </source>
</reference>
<reference evidence="1" key="1">
    <citation type="journal article" date="2014" name="Int. J. Syst. Evol. Microbiol.">
        <title>Complete genome of a new Firmicutes species belonging to the dominant human colonic microbiota ('Ruminococcus bicirculans') reveals two chromosomes and a selective capacity to utilize plant glucans.</title>
        <authorList>
            <consortium name="NISC Comparative Sequencing Program"/>
            <person name="Wegmann U."/>
            <person name="Louis P."/>
            <person name="Goesmann A."/>
            <person name="Henrissat B."/>
            <person name="Duncan S.H."/>
            <person name="Flint H.J."/>
        </authorList>
    </citation>
    <scope>NUCLEOTIDE SEQUENCE</scope>
    <source>
        <strain evidence="1">NBRC 103408</strain>
    </source>
</reference>
<gene>
    <name evidence="1" type="ORF">GCM10007924_27420</name>
</gene>
<name>A0ABQ5U7Y6_9PROT</name>
<dbReference type="RefSeq" id="WP_169561588.1">
    <property type="nucleotide sequence ID" value="NZ_BSNF01000008.1"/>
</dbReference>
<sequence>MNAEETRAAQLIYYGFQFRTTGLGFRTSLYEAMPRGSAPNDDWQADVIRQFLAWATACQAEGLSVAAALDIIVFGRSCRETDKARRKRKGYARDTLKACLEIYVNLRKTP</sequence>